<dbReference type="EMBL" id="JARBHB010000012">
    <property type="protein sequence ID" value="KAJ8871404.1"/>
    <property type="molecule type" value="Genomic_DNA"/>
</dbReference>
<protein>
    <recommendedName>
        <fullName evidence="1">Mutator-like transposase domain-containing protein</fullName>
    </recommendedName>
</protein>
<sequence>MEEHKKVCAANYEGSSGDMNVAGATALCARSEHKHGLPYVQYLGDGDSKSFAAVLQNKSYGNNVDITKLECVRHVQKTCWQST</sequence>
<organism evidence="2 3">
    <name type="scientific">Dryococelus australis</name>
    <dbReference type="NCBI Taxonomy" id="614101"/>
    <lineage>
        <taxon>Eukaryota</taxon>
        <taxon>Metazoa</taxon>
        <taxon>Ecdysozoa</taxon>
        <taxon>Arthropoda</taxon>
        <taxon>Hexapoda</taxon>
        <taxon>Insecta</taxon>
        <taxon>Pterygota</taxon>
        <taxon>Neoptera</taxon>
        <taxon>Polyneoptera</taxon>
        <taxon>Phasmatodea</taxon>
        <taxon>Verophasmatodea</taxon>
        <taxon>Anareolatae</taxon>
        <taxon>Phasmatidae</taxon>
        <taxon>Eurycanthinae</taxon>
        <taxon>Dryococelus</taxon>
    </lineage>
</organism>
<reference evidence="2 3" key="1">
    <citation type="submission" date="2023-02" db="EMBL/GenBank/DDBJ databases">
        <title>LHISI_Scaffold_Assembly.</title>
        <authorList>
            <person name="Stuart O.P."/>
            <person name="Cleave R."/>
            <person name="Magrath M.J.L."/>
            <person name="Mikheyev A.S."/>
        </authorList>
    </citation>
    <scope>NUCLEOTIDE SEQUENCE [LARGE SCALE GENOMIC DNA]</scope>
    <source>
        <strain evidence="2">Daus_M_001</strain>
        <tissue evidence="2">Leg muscle</tissue>
    </source>
</reference>
<comment type="caution">
    <text evidence="2">The sequence shown here is derived from an EMBL/GenBank/DDBJ whole genome shotgun (WGS) entry which is preliminary data.</text>
</comment>
<dbReference type="Pfam" id="PF20700">
    <property type="entry name" value="Mutator"/>
    <property type="match status" value="1"/>
</dbReference>
<evidence type="ECO:0000313" key="2">
    <source>
        <dbReference type="EMBL" id="KAJ8871404.1"/>
    </source>
</evidence>
<evidence type="ECO:0000313" key="3">
    <source>
        <dbReference type="Proteomes" id="UP001159363"/>
    </source>
</evidence>
<gene>
    <name evidence="2" type="ORF">PR048_027721</name>
</gene>
<dbReference type="Proteomes" id="UP001159363">
    <property type="component" value="Chromosome 11"/>
</dbReference>
<dbReference type="InterPro" id="IPR049012">
    <property type="entry name" value="Mutator_transp_dom"/>
</dbReference>
<feature type="domain" description="Mutator-like transposase" evidence="1">
    <location>
        <begin position="3"/>
        <end position="79"/>
    </location>
</feature>
<proteinExistence type="predicted"/>
<evidence type="ECO:0000259" key="1">
    <source>
        <dbReference type="Pfam" id="PF20700"/>
    </source>
</evidence>
<accession>A0ABQ9GHC6</accession>
<keyword evidence="3" id="KW-1185">Reference proteome</keyword>
<name>A0ABQ9GHC6_9NEOP</name>